<dbReference type="EMBL" id="BAABGL010000035">
    <property type="protein sequence ID" value="GAA4395219.1"/>
    <property type="molecule type" value="Genomic_DNA"/>
</dbReference>
<dbReference type="PANTHER" id="PTHR41523:SF8">
    <property type="entry name" value="ETHYLENE RESPONSE SENSOR PROTEIN"/>
    <property type="match status" value="1"/>
</dbReference>
<keyword evidence="4" id="KW-0808">Transferase</keyword>
<dbReference type="InterPro" id="IPR013656">
    <property type="entry name" value="PAS_4"/>
</dbReference>
<dbReference type="SUPFAM" id="SSF55874">
    <property type="entry name" value="ATPase domain of HSP90 chaperone/DNA topoisomerase II/histidine kinase"/>
    <property type="match status" value="1"/>
</dbReference>
<dbReference type="PROSITE" id="PS50109">
    <property type="entry name" value="HIS_KIN"/>
    <property type="match status" value="1"/>
</dbReference>
<evidence type="ECO:0000256" key="7">
    <source>
        <dbReference type="ARBA" id="ARBA00022840"/>
    </source>
</evidence>
<feature type="compositionally biased region" description="Low complexity" evidence="8">
    <location>
        <begin position="52"/>
        <end position="68"/>
    </location>
</feature>
<dbReference type="SMART" id="SM00911">
    <property type="entry name" value="HWE_HK"/>
    <property type="match status" value="1"/>
</dbReference>
<dbReference type="EC" id="2.7.13.3" evidence="2"/>
<evidence type="ECO:0000256" key="5">
    <source>
        <dbReference type="ARBA" id="ARBA00022741"/>
    </source>
</evidence>
<dbReference type="PANTHER" id="PTHR41523">
    <property type="entry name" value="TWO-COMPONENT SYSTEM SENSOR PROTEIN"/>
    <property type="match status" value="1"/>
</dbReference>
<dbReference type="SMART" id="SM00387">
    <property type="entry name" value="HATPase_c"/>
    <property type="match status" value="1"/>
</dbReference>
<dbReference type="InterPro" id="IPR022066">
    <property type="entry name" value="PdtaS_GAF"/>
</dbReference>
<keyword evidence="11" id="KW-1185">Reference proteome</keyword>
<name>A0ABP8JSQ6_9MICO</name>
<comment type="caution">
    <text evidence="10">The sequence shown here is derived from an EMBL/GenBank/DDBJ whole genome shotgun (WGS) entry which is preliminary data.</text>
</comment>
<sequence length="521" mass="55848">MGLLSDLLAAEGIVDADDVEWLHLVVGDWQLIADLSFADLVLWAPARIAEAAGGEGTGADPEGGTDTPEAGADGEAPEYRVIAHCRPTTGSTVYPHDEVGTLATAEERALLHEAHSQQRIVISQAAEPPLVGAEAVPVVRAGRVIAVLTRHTEEGRRQGSSRLERYYRSSATMLLSMIAEGAFPDLSAPSGAHRGEPRVGDGLIVLNREGRVRYASPNGVSVLHRLGHEGEIEGRYLAEVVSGLIAQLRPVDETLPLVLTGRAPWRTEVESGRVTVSLRAIPITRAGTRTGAIILARDVSEIRRRERELLSRDAMIREMHHRVKNNLQTVSALLRLQARRMESPESRAALEEAMRRVAIIAVVHDVLSQGVESEVDFDEIVDKGLRLTPELTSPELEVTLRRTASFGAISSADATSLALALTELVTNAIEHGFPLSAKPEGQDTLRGTVWVTPERVGDRLTVIIADDGVGLPPGGGPGSGLGTQIVRTLITSDLAGSIEWRPRDGGGTEALIDVPLRSDTV</sequence>
<evidence type="ECO:0000256" key="4">
    <source>
        <dbReference type="ARBA" id="ARBA00022679"/>
    </source>
</evidence>
<dbReference type="InterPro" id="IPR011102">
    <property type="entry name" value="Sig_transdc_His_kinase_HWE"/>
</dbReference>
<dbReference type="InterPro" id="IPR038424">
    <property type="entry name" value="H_kinase_PdtaS_GAF_sf"/>
</dbReference>
<dbReference type="SUPFAM" id="SSF55785">
    <property type="entry name" value="PYP-like sensor domain (PAS domain)"/>
    <property type="match status" value="1"/>
</dbReference>
<dbReference type="CDD" id="cd00130">
    <property type="entry name" value="PAS"/>
    <property type="match status" value="1"/>
</dbReference>
<dbReference type="Pfam" id="PF07568">
    <property type="entry name" value="HisKA_2"/>
    <property type="match status" value="1"/>
</dbReference>
<gene>
    <name evidence="10" type="ORF">GCM10023167_25400</name>
</gene>
<evidence type="ECO:0000313" key="11">
    <source>
        <dbReference type="Proteomes" id="UP001500642"/>
    </source>
</evidence>
<keyword evidence="5" id="KW-0547">Nucleotide-binding</keyword>
<dbReference type="InterPro" id="IPR005467">
    <property type="entry name" value="His_kinase_dom"/>
</dbReference>
<dbReference type="InterPro" id="IPR035965">
    <property type="entry name" value="PAS-like_dom_sf"/>
</dbReference>
<dbReference type="Gene3D" id="3.30.450.20">
    <property type="entry name" value="PAS domain"/>
    <property type="match status" value="1"/>
</dbReference>
<comment type="catalytic activity">
    <reaction evidence="1">
        <text>ATP + protein L-histidine = ADP + protein N-phospho-L-histidine.</text>
        <dbReference type="EC" id="2.7.13.3"/>
    </reaction>
</comment>
<keyword evidence="3" id="KW-0597">Phosphoprotein</keyword>
<evidence type="ECO:0000256" key="8">
    <source>
        <dbReference type="SAM" id="MobiDB-lite"/>
    </source>
</evidence>
<dbReference type="InterPro" id="IPR000014">
    <property type="entry name" value="PAS"/>
</dbReference>
<evidence type="ECO:0000256" key="1">
    <source>
        <dbReference type="ARBA" id="ARBA00000085"/>
    </source>
</evidence>
<dbReference type="Gene3D" id="3.30.565.10">
    <property type="entry name" value="Histidine kinase-like ATPase, C-terminal domain"/>
    <property type="match status" value="1"/>
</dbReference>
<dbReference type="GO" id="GO:0016301">
    <property type="term" value="F:kinase activity"/>
    <property type="evidence" value="ECO:0007669"/>
    <property type="project" value="UniProtKB-KW"/>
</dbReference>
<dbReference type="InterPro" id="IPR036890">
    <property type="entry name" value="HATPase_C_sf"/>
</dbReference>
<feature type="domain" description="Histidine kinase" evidence="9">
    <location>
        <begin position="318"/>
        <end position="518"/>
    </location>
</feature>
<proteinExistence type="predicted"/>
<dbReference type="Proteomes" id="UP001500642">
    <property type="component" value="Unassembled WGS sequence"/>
</dbReference>
<evidence type="ECO:0000256" key="3">
    <source>
        <dbReference type="ARBA" id="ARBA00022553"/>
    </source>
</evidence>
<evidence type="ECO:0000259" key="9">
    <source>
        <dbReference type="PROSITE" id="PS50109"/>
    </source>
</evidence>
<dbReference type="Gene3D" id="3.30.450.280">
    <property type="entry name" value="GAF domain"/>
    <property type="match status" value="1"/>
</dbReference>
<dbReference type="Pfam" id="PF02518">
    <property type="entry name" value="HATPase_c"/>
    <property type="match status" value="1"/>
</dbReference>
<evidence type="ECO:0000256" key="2">
    <source>
        <dbReference type="ARBA" id="ARBA00012438"/>
    </source>
</evidence>
<dbReference type="RefSeq" id="WP_265808476.1">
    <property type="nucleotide sequence ID" value="NZ_BAABGL010000035.1"/>
</dbReference>
<keyword evidence="6 10" id="KW-0418">Kinase</keyword>
<accession>A0ABP8JSQ6</accession>
<dbReference type="Pfam" id="PF12282">
    <property type="entry name" value="GAF_PdtaS"/>
    <property type="match status" value="1"/>
</dbReference>
<protein>
    <recommendedName>
        <fullName evidence="2">histidine kinase</fullName>
        <ecNumber evidence="2">2.7.13.3</ecNumber>
    </recommendedName>
</protein>
<feature type="region of interest" description="Disordered" evidence="8">
    <location>
        <begin position="52"/>
        <end position="74"/>
    </location>
</feature>
<dbReference type="InterPro" id="IPR011495">
    <property type="entry name" value="Sig_transdc_His_kin_sub2_dim/P"/>
</dbReference>
<keyword evidence="7" id="KW-0067">ATP-binding</keyword>
<evidence type="ECO:0000256" key="6">
    <source>
        <dbReference type="ARBA" id="ARBA00022777"/>
    </source>
</evidence>
<organism evidence="10 11">
    <name type="scientific">Brevibacterium pityocampae</name>
    <dbReference type="NCBI Taxonomy" id="506594"/>
    <lineage>
        <taxon>Bacteria</taxon>
        <taxon>Bacillati</taxon>
        <taxon>Actinomycetota</taxon>
        <taxon>Actinomycetes</taxon>
        <taxon>Micrococcales</taxon>
        <taxon>Brevibacteriaceae</taxon>
        <taxon>Brevibacterium</taxon>
    </lineage>
</organism>
<dbReference type="InterPro" id="IPR003594">
    <property type="entry name" value="HATPase_dom"/>
</dbReference>
<reference evidence="11" key="1">
    <citation type="journal article" date="2019" name="Int. J. Syst. Evol. Microbiol.">
        <title>The Global Catalogue of Microorganisms (GCM) 10K type strain sequencing project: providing services to taxonomists for standard genome sequencing and annotation.</title>
        <authorList>
            <consortium name="The Broad Institute Genomics Platform"/>
            <consortium name="The Broad Institute Genome Sequencing Center for Infectious Disease"/>
            <person name="Wu L."/>
            <person name="Ma J."/>
        </authorList>
    </citation>
    <scope>NUCLEOTIDE SEQUENCE [LARGE SCALE GENOMIC DNA]</scope>
    <source>
        <strain evidence="11">JCM 17808</strain>
    </source>
</reference>
<dbReference type="Pfam" id="PF08448">
    <property type="entry name" value="PAS_4"/>
    <property type="match status" value="1"/>
</dbReference>
<evidence type="ECO:0000313" key="10">
    <source>
        <dbReference type="EMBL" id="GAA4395219.1"/>
    </source>
</evidence>